<dbReference type="Proteomes" id="UP001354931">
    <property type="component" value="Unassembled WGS sequence"/>
</dbReference>
<accession>A0ABU6FCV1</accession>
<evidence type="ECO:0000313" key="2">
    <source>
        <dbReference type="Proteomes" id="UP001354931"/>
    </source>
</evidence>
<comment type="caution">
    <text evidence="1">The sequence shown here is derived from an EMBL/GenBank/DDBJ whole genome shotgun (WGS) entry which is preliminary data.</text>
</comment>
<proteinExistence type="predicted"/>
<protein>
    <submittedName>
        <fullName evidence="1">Uncharacterized protein</fullName>
    </submittedName>
</protein>
<organism evidence="1 2">
    <name type="scientific">Streptomyces endophyticus</name>
    <dbReference type="NCBI Taxonomy" id="714166"/>
    <lineage>
        <taxon>Bacteria</taxon>
        <taxon>Bacillati</taxon>
        <taxon>Actinomycetota</taxon>
        <taxon>Actinomycetes</taxon>
        <taxon>Kitasatosporales</taxon>
        <taxon>Streptomycetaceae</taxon>
        <taxon>Streptomyces</taxon>
    </lineage>
</organism>
<name>A0ABU6FCV1_9ACTN</name>
<evidence type="ECO:0000313" key="1">
    <source>
        <dbReference type="EMBL" id="MEB8341789.1"/>
    </source>
</evidence>
<sequence>MSDANHAHELSKCPDFIDPDTWIWAGEMVRGLPPIPRDTVLKIETYRSAFPWMPHSLKHNAVATDVRD</sequence>
<dbReference type="RefSeq" id="WP_326021116.1">
    <property type="nucleotide sequence ID" value="NZ_JAOZYC010000150.1"/>
</dbReference>
<gene>
    <name evidence="1" type="ORF">OKJ99_30275</name>
</gene>
<dbReference type="EMBL" id="JAOZYC010000150">
    <property type="protein sequence ID" value="MEB8341789.1"/>
    <property type="molecule type" value="Genomic_DNA"/>
</dbReference>
<keyword evidence="2" id="KW-1185">Reference proteome</keyword>
<reference evidence="1 2" key="1">
    <citation type="submission" date="2022-10" db="EMBL/GenBank/DDBJ databases">
        <authorList>
            <person name="Xie J."/>
            <person name="Shen N."/>
        </authorList>
    </citation>
    <scope>NUCLEOTIDE SEQUENCE [LARGE SCALE GENOMIC DNA]</scope>
    <source>
        <strain evidence="1 2">YIM65594</strain>
    </source>
</reference>